<proteinExistence type="predicted"/>
<name>A0A552LMM5_9CHRO</name>
<accession>A0A552LMM5</accession>
<keyword evidence="2" id="KW-0812">Transmembrane</keyword>
<gene>
    <name evidence="3" type="ORF">EWV88_15100</name>
</gene>
<sequence>MTTSSTDNGQSLTDNKQANQSANGFASLQIITSACHGILNTNFTAPEKKPDWFDALQLELDAAKVLANEWIDDIAPTMTSKIPNHIIDYSTTYDATTDEILNQLDQNEAYRKTNGKDDPAAVQNVSDLIQALEQAASGIIKDMDDINTRLTTWGDKMQKSHDNLFKGTASIQKAEIDLQADIEKMNNAIAGLNAEIDLQRKAIAGAGIAIGVGLLMLVAGVALCIATAGTAAVAAGVVAGLGAAAVIGGAVTWGVMQSKIDTELGKIADDNKKIADDKRQIVALQGLTLATNGAVSSIAIATSALSDVKVMWKGFQGEIQGTLDKLKKGEEALRTIVKKVDIKAARKEWKLAEEFAQKLLGQGDAKLEAKTEALIPSVPAAA</sequence>
<keyword evidence="1" id="KW-0175">Coiled coil</keyword>
<protein>
    <submittedName>
        <fullName evidence="3">Non-hemolytic enterotoxin lytic component L1</fullName>
    </submittedName>
</protein>
<keyword evidence="2" id="KW-1133">Transmembrane helix</keyword>
<evidence type="ECO:0000256" key="2">
    <source>
        <dbReference type="SAM" id="Phobius"/>
    </source>
</evidence>
<dbReference type="SUPFAM" id="SSF58100">
    <property type="entry name" value="Bacterial hemolysins"/>
    <property type="match status" value="1"/>
</dbReference>
<dbReference type="AlphaFoldDB" id="A0A552LMM5"/>
<comment type="caution">
    <text evidence="3">The sequence shown here is derived from an EMBL/GenBank/DDBJ whole genome shotgun (WGS) entry which is preliminary data.</text>
</comment>
<keyword evidence="2" id="KW-0472">Membrane</keyword>
<dbReference type="Gene3D" id="1.20.1170.10">
    <property type="match status" value="1"/>
</dbReference>
<feature type="transmembrane region" description="Helical" evidence="2">
    <location>
        <begin position="234"/>
        <end position="256"/>
    </location>
</feature>
<evidence type="ECO:0000256" key="1">
    <source>
        <dbReference type="SAM" id="Coils"/>
    </source>
</evidence>
<dbReference type="EMBL" id="SFAP01000183">
    <property type="protein sequence ID" value="TRV21459.1"/>
    <property type="molecule type" value="Genomic_DNA"/>
</dbReference>
<dbReference type="PANTHER" id="PTHR38443:SF2">
    <property type="entry name" value="NON-HEMOLYTIC ENTEROTOXIN LYTIC COMPONENT L1"/>
    <property type="match status" value="1"/>
</dbReference>
<organism evidence="3 4">
    <name type="scientific">Microcystis wesenbergii Mw_MB_S_20031200_S109D</name>
    <dbReference type="NCBI Taxonomy" id="2486241"/>
    <lineage>
        <taxon>Bacteria</taxon>
        <taxon>Bacillati</taxon>
        <taxon>Cyanobacteriota</taxon>
        <taxon>Cyanophyceae</taxon>
        <taxon>Oscillatoriophycideae</taxon>
        <taxon>Chroococcales</taxon>
        <taxon>Microcystaceae</taxon>
        <taxon>Microcystis</taxon>
    </lineage>
</organism>
<evidence type="ECO:0000313" key="4">
    <source>
        <dbReference type="Proteomes" id="UP000318616"/>
    </source>
</evidence>
<evidence type="ECO:0000313" key="3">
    <source>
        <dbReference type="EMBL" id="TRV21459.1"/>
    </source>
</evidence>
<dbReference type="PANTHER" id="PTHR38443">
    <property type="match status" value="1"/>
</dbReference>
<dbReference type="Proteomes" id="UP000318616">
    <property type="component" value="Unassembled WGS sequence"/>
</dbReference>
<feature type="coiled-coil region" evidence="1">
    <location>
        <begin position="175"/>
        <end position="202"/>
    </location>
</feature>
<dbReference type="CDD" id="cd22655">
    <property type="entry name" value="ClyA_MakA-like"/>
    <property type="match status" value="1"/>
</dbReference>
<feature type="transmembrane region" description="Helical" evidence="2">
    <location>
        <begin position="202"/>
        <end position="228"/>
    </location>
</feature>
<reference evidence="3 4" key="1">
    <citation type="submission" date="2019-01" db="EMBL/GenBank/DDBJ databases">
        <title>Coherence of Microcystis species and biogeography revealed through population genomics.</title>
        <authorList>
            <person name="Perez-Carrascal O.M."/>
            <person name="Terrat Y."/>
            <person name="Giani A."/>
            <person name="Fortin N."/>
            <person name="Tromas N."/>
            <person name="Shapiro B.J."/>
        </authorList>
    </citation>
    <scope>NUCLEOTIDE SEQUENCE [LARGE SCALE GENOMIC DNA]</scope>
    <source>
        <strain evidence="3">Mw_MB_S_20031200_S109D</strain>
    </source>
</reference>
<dbReference type="InterPro" id="IPR052785">
    <property type="entry name" value="Enterotoxin_cmpnt"/>
</dbReference>